<dbReference type="GO" id="GO:0005737">
    <property type="term" value="C:cytoplasm"/>
    <property type="evidence" value="ECO:0007669"/>
    <property type="project" value="TreeGrafter"/>
</dbReference>
<dbReference type="GO" id="GO:0035556">
    <property type="term" value="P:intracellular signal transduction"/>
    <property type="evidence" value="ECO:0007669"/>
    <property type="project" value="InterPro"/>
</dbReference>
<dbReference type="FunFam" id="1.10.750.20:FF:000001">
    <property type="entry name" value="Ankyrin repeat and SOCS box containing 1"/>
    <property type="match status" value="1"/>
</dbReference>
<dbReference type="AlphaFoldDB" id="A0AAD9DSK7"/>
<dbReference type="InterPro" id="IPR002110">
    <property type="entry name" value="Ankyrin_rpt"/>
</dbReference>
<feature type="repeat" description="ANK" evidence="4">
    <location>
        <begin position="173"/>
        <end position="205"/>
    </location>
</feature>
<dbReference type="SUPFAM" id="SSF158235">
    <property type="entry name" value="SOCS box-like"/>
    <property type="match status" value="1"/>
</dbReference>
<dbReference type="Pfam" id="PF07525">
    <property type="entry name" value="SOCS_box"/>
    <property type="match status" value="1"/>
</dbReference>
<feature type="repeat" description="ANK" evidence="4">
    <location>
        <begin position="304"/>
        <end position="332"/>
    </location>
</feature>
<dbReference type="PROSITE" id="PS50297">
    <property type="entry name" value="ANK_REP_REGION"/>
    <property type="match status" value="5"/>
</dbReference>
<dbReference type="PANTHER" id="PTHR24198">
    <property type="entry name" value="ANKYRIN REPEAT AND PROTEIN KINASE DOMAIN-CONTAINING PROTEIN"/>
    <property type="match status" value="1"/>
</dbReference>
<feature type="domain" description="SOCS box" evidence="5">
    <location>
        <begin position="526"/>
        <end position="572"/>
    </location>
</feature>
<evidence type="ECO:0000256" key="3">
    <source>
        <dbReference type="ARBA" id="ARBA00023043"/>
    </source>
</evidence>
<dbReference type="SMART" id="SM00969">
    <property type="entry name" value="SOCS_box"/>
    <property type="match status" value="1"/>
</dbReference>
<evidence type="ECO:0000256" key="2">
    <source>
        <dbReference type="ARBA" id="ARBA00022737"/>
    </source>
</evidence>
<dbReference type="Gene3D" id="1.25.40.20">
    <property type="entry name" value="Ankyrin repeat-containing domain"/>
    <property type="match status" value="2"/>
</dbReference>
<dbReference type="Proteomes" id="UP001239994">
    <property type="component" value="Unassembled WGS sequence"/>
</dbReference>
<dbReference type="PROSITE" id="PS50088">
    <property type="entry name" value="ANK_REPEAT"/>
    <property type="match status" value="6"/>
</dbReference>
<feature type="repeat" description="ANK" evidence="4">
    <location>
        <begin position="107"/>
        <end position="139"/>
    </location>
</feature>
<feature type="repeat" description="ANK" evidence="4">
    <location>
        <begin position="206"/>
        <end position="238"/>
    </location>
</feature>
<dbReference type="InterPro" id="IPR001496">
    <property type="entry name" value="SOCS_box"/>
</dbReference>
<dbReference type="Gene3D" id="1.10.750.20">
    <property type="entry name" value="SOCS box"/>
    <property type="match status" value="1"/>
</dbReference>
<dbReference type="PROSITE" id="PS50225">
    <property type="entry name" value="SOCS"/>
    <property type="match status" value="1"/>
</dbReference>
<protein>
    <recommendedName>
        <fullName evidence="5">SOCS box domain-containing protein</fullName>
    </recommendedName>
</protein>
<name>A0AAD9DSK7_9TELE</name>
<feature type="repeat" description="ANK" evidence="4">
    <location>
        <begin position="239"/>
        <end position="271"/>
    </location>
</feature>
<sequence length="580" mass="63576">MDTGQLDEERMMEFAVRQSLQEVCASGHQRADTSGTASDEHLQILAAIDRGDVSALRALCAHASAFEVADPAGRFPFHRAAVQPDARLLDAVLLASHELSMEEVTGEGETALTLAAHAGCARNVEVLVRHGASPHNTNRMNESPLLLAVRAGSYDTVLALILGGAFVEQVCRAKWTATHEAARAGCADIMMLLLRHGGKVEARDVHGVTPLGIAAEFGHADVLEILIEHGGDVNAQATNGDTVLYDAAGSGNLDCVELLLQRGASPNVASLAFQLPIHRAAYQGHYLVLKTLIPLTTKRAIRLSGMSPVHSAADGGHASCLELLIQKGFDVNSPLGAHISDNYDDMRKTALFFTVSNGDVTCTQQLLEAGAGPDLDPLRCLLVAVRAGHYELVRLLLAYGANVNCFFTVVSDTMFPTALQYCLKDQSMLRMLLSNGYHGDSCFQCYHDQHYTGHVWGQNFSIQDTDNCSSKVMFCDFICVFWLRHMAGPVVRTIMDYVRHVPICSKLTKILERQKEWPEICHILCNPRSLQHLCRLVIREKMTLQRLNSPQVMNTVPFPPALKNYLTYKELDMYDSVTEA</sequence>
<evidence type="ECO:0000313" key="6">
    <source>
        <dbReference type="EMBL" id="KAK1790277.1"/>
    </source>
</evidence>
<dbReference type="SMART" id="SM00253">
    <property type="entry name" value="SOCS"/>
    <property type="match status" value="1"/>
</dbReference>
<comment type="pathway">
    <text evidence="1">Protein modification; protein ubiquitination.</text>
</comment>
<gene>
    <name evidence="6" type="ORF">P4O66_014180</name>
</gene>
<evidence type="ECO:0000256" key="4">
    <source>
        <dbReference type="PROSITE-ProRule" id="PRU00023"/>
    </source>
</evidence>
<feature type="repeat" description="ANK" evidence="4">
    <location>
        <begin position="381"/>
        <end position="404"/>
    </location>
</feature>
<keyword evidence="3 4" id="KW-0040">ANK repeat</keyword>
<dbReference type="InterPro" id="IPR036036">
    <property type="entry name" value="SOCS_box-like_dom_sf"/>
</dbReference>
<dbReference type="InterPro" id="IPR036770">
    <property type="entry name" value="Ankyrin_rpt-contain_sf"/>
</dbReference>
<evidence type="ECO:0000259" key="5">
    <source>
        <dbReference type="PROSITE" id="PS50225"/>
    </source>
</evidence>
<evidence type="ECO:0000256" key="1">
    <source>
        <dbReference type="ARBA" id="ARBA00004906"/>
    </source>
</evidence>
<dbReference type="EMBL" id="JAROKS010000021">
    <property type="protein sequence ID" value="KAK1790277.1"/>
    <property type="molecule type" value="Genomic_DNA"/>
</dbReference>
<comment type="caution">
    <text evidence="6">The sequence shown here is derived from an EMBL/GenBank/DDBJ whole genome shotgun (WGS) entry which is preliminary data.</text>
</comment>
<dbReference type="SMART" id="SM00248">
    <property type="entry name" value="ANK"/>
    <property type="match status" value="9"/>
</dbReference>
<accession>A0AAD9DSK7</accession>
<dbReference type="PRINTS" id="PR01415">
    <property type="entry name" value="ANKYRIN"/>
</dbReference>
<dbReference type="SUPFAM" id="SSF48403">
    <property type="entry name" value="Ankyrin repeat"/>
    <property type="match status" value="2"/>
</dbReference>
<proteinExistence type="predicted"/>
<keyword evidence="7" id="KW-1185">Reference proteome</keyword>
<dbReference type="PANTHER" id="PTHR24198:SF176">
    <property type="entry name" value="ANKYRIN REPEAT AND SOCS BOX CONTAINING 14"/>
    <property type="match status" value="1"/>
</dbReference>
<reference evidence="6" key="1">
    <citation type="submission" date="2023-03" db="EMBL/GenBank/DDBJ databases">
        <title>Electrophorus voltai genome.</title>
        <authorList>
            <person name="Bian C."/>
        </authorList>
    </citation>
    <scope>NUCLEOTIDE SEQUENCE</scope>
    <source>
        <strain evidence="6">CB-2022</strain>
        <tissue evidence="6">Muscle</tissue>
    </source>
</reference>
<organism evidence="6 7">
    <name type="scientific">Electrophorus voltai</name>
    <dbReference type="NCBI Taxonomy" id="2609070"/>
    <lineage>
        <taxon>Eukaryota</taxon>
        <taxon>Metazoa</taxon>
        <taxon>Chordata</taxon>
        <taxon>Craniata</taxon>
        <taxon>Vertebrata</taxon>
        <taxon>Euteleostomi</taxon>
        <taxon>Actinopterygii</taxon>
        <taxon>Neopterygii</taxon>
        <taxon>Teleostei</taxon>
        <taxon>Ostariophysi</taxon>
        <taxon>Gymnotiformes</taxon>
        <taxon>Gymnotoidei</taxon>
        <taxon>Gymnotidae</taxon>
        <taxon>Electrophorus</taxon>
    </lineage>
</organism>
<keyword evidence="2" id="KW-0677">Repeat</keyword>
<evidence type="ECO:0000313" key="7">
    <source>
        <dbReference type="Proteomes" id="UP001239994"/>
    </source>
</evidence>
<dbReference type="Pfam" id="PF12796">
    <property type="entry name" value="Ank_2"/>
    <property type="match status" value="4"/>
</dbReference>